<gene>
    <name evidence="2" type="ORF">ENJ51_01865</name>
</gene>
<keyword evidence="1" id="KW-0732">Signal</keyword>
<protein>
    <recommendedName>
        <fullName evidence="3">DUF2282 domain-containing protein</fullName>
    </recommendedName>
</protein>
<comment type="caution">
    <text evidence="2">The sequence shown here is derived from an EMBL/GenBank/DDBJ whole genome shotgun (WGS) entry which is preliminary data.</text>
</comment>
<dbReference type="Proteomes" id="UP000885750">
    <property type="component" value="Unassembled WGS sequence"/>
</dbReference>
<proteinExistence type="predicted"/>
<dbReference type="PROSITE" id="PS51257">
    <property type="entry name" value="PROKAR_LIPOPROTEIN"/>
    <property type="match status" value="1"/>
</dbReference>
<feature type="chain" id="PRO_5030868939" description="DUF2282 domain-containing protein" evidence="1">
    <location>
        <begin position="23"/>
        <end position="99"/>
    </location>
</feature>
<reference evidence="2" key="1">
    <citation type="journal article" date="2020" name="mSystems">
        <title>Genome- and Community-Level Interaction Insights into Carbon Utilization and Element Cycling Functions of Hydrothermarchaeota in Hydrothermal Sediment.</title>
        <authorList>
            <person name="Zhou Z."/>
            <person name="Liu Y."/>
            <person name="Xu W."/>
            <person name="Pan J."/>
            <person name="Luo Z.H."/>
            <person name="Li M."/>
        </authorList>
    </citation>
    <scope>NUCLEOTIDE SEQUENCE [LARGE SCALE GENOMIC DNA]</scope>
    <source>
        <strain evidence="2">HyVt-493</strain>
    </source>
</reference>
<dbReference type="AlphaFoldDB" id="A0A7V2T174"/>
<feature type="signal peptide" evidence="1">
    <location>
        <begin position="1"/>
        <end position="22"/>
    </location>
</feature>
<name>A0A7V2T174_LEUMU</name>
<dbReference type="EMBL" id="DRMS01000072">
    <property type="protein sequence ID" value="HFC91539.1"/>
    <property type="molecule type" value="Genomic_DNA"/>
</dbReference>
<evidence type="ECO:0008006" key="3">
    <source>
        <dbReference type="Google" id="ProtNLM"/>
    </source>
</evidence>
<evidence type="ECO:0000313" key="2">
    <source>
        <dbReference type="EMBL" id="HFC91539.1"/>
    </source>
</evidence>
<sequence>MGSVKKLSGIALASVASSLLLAACGGDKAATDKSATAEKPATEPAATVAQIKCSGTNSCKGSSECATATSACKGQNSCKGKGWVKASKEDCEAKGGKVI</sequence>
<organism evidence="2">
    <name type="scientific">Leucothrix mucor</name>
    <dbReference type="NCBI Taxonomy" id="45248"/>
    <lineage>
        <taxon>Bacteria</taxon>
        <taxon>Pseudomonadati</taxon>
        <taxon>Pseudomonadota</taxon>
        <taxon>Gammaproteobacteria</taxon>
        <taxon>Thiotrichales</taxon>
        <taxon>Thiotrichaceae</taxon>
        <taxon>Leucothrix</taxon>
    </lineage>
</organism>
<accession>A0A7V2T174</accession>
<evidence type="ECO:0000256" key="1">
    <source>
        <dbReference type="SAM" id="SignalP"/>
    </source>
</evidence>